<keyword evidence="5 7" id="KW-0472">Membrane</keyword>
<dbReference type="InterPro" id="IPR036259">
    <property type="entry name" value="MFS_trans_sf"/>
</dbReference>
<accession>A0ABR3BHF6</accession>
<keyword evidence="2" id="KW-0813">Transport</keyword>
<feature type="transmembrane region" description="Helical" evidence="7">
    <location>
        <begin position="386"/>
        <end position="406"/>
    </location>
</feature>
<feature type="transmembrane region" description="Helical" evidence="7">
    <location>
        <begin position="479"/>
        <end position="501"/>
    </location>
</feature>
<organism evidence="8 9">
    <name type="scientific">Phycomyces blakesleeanus</name>
    <dbReference type="NCBI Taxonomy" id="4837"/>
    <lineage>
        <taxon>Eukaryota</taxon>
        <taxon>Fungi</taxon>
        <taxon>Fungi incertae sedis</taxon>
        <taxon>Mucoromycota</taxon>
        <taxon>Mucoromycotina</taxon>
        <taxon>Mucoromycetes</taxon>
        <taxon>Mucorales</taxon>
        <taxon>Phycomycetaceae</taxon>
        <taxon>Phycomyces</taxon>
    </lineage>
</organism>
<gene>
    <name evidence="8" type="ORF">J3Q64DRAFT_1812338</name>
</gene>
<name>A0ABR3BHF6_PHYBL</name>
<evidence type="ECO:0000313" key="9">
    <source>
        <dbReference type="Proteomes" id="UP001448207"/>
    </source>
</evidence>
<reference evidence="8 9" key="1">
    <citation type="submission" date="2024-04" db="EMBL/GenBank/DDBJ databases">
        <title>Symmetric and asymmetric DNA N6-adenine methylation regulates different biological responses in Mucorales.</title>
        <authorList>
            <consortium name="Lawrence Berkeley National Laboratory"/>
            <person name="Lax C."/>
            <person name="Mondo S.J."/>
            <person name="Osorio-Concepcion M."/>
            <person name="Muszewska A."/>
            <person name="Corrochano-Luque M."/>
            <person name="Gutierrez G."/>
            <person name="Riley R."/>
            <person name="Lipzen A."/>
            <person name="Guo J."/>
            <person name="Hundley H."/>
            <person name="Amirebrahimi M."/>
            <person name="Ng V."/>
            <person name="Lorenzo-Gutierrez D."/>
            <person name="Binder U."/>
            <person name="Yang J."/>
            <person name="Song Y."/>
            <person name="Canovas D."/>
            <person name="Navarro E."/>
            <person name="Freitag M."/>
            <person name="Gabaldon T."/>
            <person name="Grigoriev I.V."/>
            <person name="Corrochano L.M."/>
            <person name="Nicolas F.E."/>
            <person name="Garre V."/>
        </authorList>
    </citation>
    <scope>NUCLEOTIDE SEQUENCE [LARGE SCALE GENOMIC DNA]</scope>
    <source>
        <strain evidence="8 9">L51</strain>
    </source>
</reference>
<sequence length="538" mass="59557">MSQPTQKTPLLDKKPPLSRPTNQRRRSSFDPSTYNSTGQAMGYVRSLDLDVTLPGLSLKEILALTVCMGGAQFTWSVELAYGTPYLLSLDLSKELTALVWLAGPLSGLLVQPLVGAFSDKCTSRYGKRRPFIVAAGFLTCMSMLGVAYAREIGAFAGRYLANEQVPSEAAHFYTIIAAVSSFYFLDFTLNAVQAVCRALILDIPPLWQQEYANAWSARMSNGAMVLGYFVGYIDLVHYAPWMGDTQIKAFCIVAIAVFCGTLAITCLSVEEKVLERVEDDDLPWYHTLAYIWRAFRFLPRPIQTLCNTQFFAWMGWFPFLFYSTQWVSDIYFANNPPIEGQEQDWTEGTRAGSFALLCYSLVSVGAGIVLPALLSYFNKIAWLSLLNIYTVSHLTVAVALLSALWVRSVMGATIVLAIMGIPWAIVLWVPFSLVGEYVSFEDEKRSRTQQLPSTSSIQRLEDQQDEFDAGMILGVHNMYIVFPQFAVAIISSVIFAAAAPGENQDDDAPMSSVTSVLVFGGLMALVAALLSRLIIRVK</sequence>
<feature type="transmembrane region" description="Helical" evidence="7">
    <location>
        <begin position="97"/>
        <end position="118"/>
    </location>
</feature>
<feature type="transmembrane region" description="Helical" evidence="7">
    <location>
        <begin position="223"/>
        <end position="241"/>
    </location>
</feature>
<evidence type="ECO:0000256" key="5">
    <source>
        <dbReference type="ARBA" id="ARBA00023136"/>
    </source>
</evidence>
<evidence type="ECO:0000313" key="8">
    <source>
        <dbReference type="EMBL" id="KAL0096955.1"/>
    </source>
</evidence>
<comment type="caution">
    <text evidence="8">The sequence shown here is derived from an EMBL/GenBank/DDBJ whole genome shotgun (WGS) entry which is preliminary data.</text>
</comment>
<dbReference type="SUPFAM" id="SSF103473">
    <property type="entry name" value="MFS general substrate transporter"/>
    <property type="match status" value="1"/>
</dbReference>
<evidence type="ECO:0000256" key="6">
    <source>
        <dbReference type="SAM" id="MobiDB-lite"/>
    </source>
</evidence>
<evidence type="ECO:0000256" key="2">
    <source>
        <dbReference type="ARBA" id="ARBA00022448"/>
    </source>
</evidence>
<dbReference type="Pfam" id="PF13347">
    <property type="entry name" value="MFS_2"/>
    <property type="match status" value="1"/>
</dbReference>
<evidence type="ECO:0000256" key="3">
    <source>
        <dbReference type="ARBA" id="ARBA00022692"/>
    </source>
</evidence>
<feature type="transmembrane region" description="Helical" evidence="7">
    <location>
        <begin position="130"/>
        <end position="149"/>
    </location>
</feature>
<evidence type="ECO:0000256" key="4">
    <source>
        <dbReference type="ARBA" id="ARBA00022989"/>
    </source>
</evidence>
<feature type="transmembrane region" description="Helical" evidence="7">
    <location>
        <begin position="513"/>
        <end position="535"/>
    </location>
</feature>
<keyword evidence="4 7" id="KW-1133">Transmembrane helix</keyword>
<comment type="subcellular location">
    <subcellularLocation>
        <location evidence="1">Membrane</location>
        <topology evidence="1">Multi-pass membrane protein</topology>
    </subcellularLocation>
</comment>
<feature type="region of interest" description="Disordered" evidence="6">
    <location>
        <begin position="1"/>
        <end position="35"/>
    </location>
</feature>
<proteinExistence type="predicted"/>
<feature type="transmembrane region" description="Helical" evidence="7">
    <location>
        <begin position="412"/>
        <end position="438"/>
    </location>
</feature>
<keyword evidence="9" id="KW-1185">Reference proteome</keyword>
<dbReference type="EMBL" id="JBCLYO010000001">
    <property type="protein sequence ID" value="KAL0096955.1"/>
    <property type="molecule type" value="Genomic_DNA"/>
</dbReference>
<protein>
    <submittedName>
        <fullName evidence="8">Major facilitator superfamily domain-containing protein</fullName>
    </submittedName>
</protein>
<dbReference type="PANTHER" id="PTHR19432">
    <property type="entry name" value="SUGAR TRANSPORTER"/>
    <property type="match status" value="1"/>
</dbReference>
<keyword evidence="3 7" id="KW-0812">Transmembrane</keyword>
<dbReference type="Gene3D" id="1.20.1250.20">
    <property type="entry name" value="MFS general substrate transporter like domains"/>
    <property type="match status" value="1"/>
</dbReference>
<feature type="transmembrane region" description="Helical" evidence="7">
    <location>
        <begin position="310"/>
        <end position="333"/>
    </location>
</feature>
<dbReference type="Proteomes" id="UP001448207">
    <property type="component" value="Unassembled WGS sequence"/>
</dbReference>
<evidence type="ECO:0000256" key="7">
    <source>
        <dbReference type="SAM" id="Phobius"/>
    </source>
</evidence>
<dbReference type="PANTHER" id="PTHR19432:SF35">
    <property type="entry name" value="SOLUTE CARRIER FAMILY 45 MEMBER 3 ISOFORM X1"/>
    <property type="match status" value="1"/>
</dbReference>
<feature type="transmembrane region" description="Helical" evidence="7">
    <location>
        <begin position="247"/>
        <end position="269"/>
    </location>
</feature>
<feature type="transmembrane region" description="Helical" evidence="7">
    <location>
        <begin position="353"/>
        <end position="374"/>
    </location>
</feature>
<evidence type="ECO:0000256" key="1">
    <source>
        <dbReference type="ARBA" id="ARBA00004141"/>
    </source>
</evidence>
<feature type="transmembrane region" description="Helical" evidence="7">
    <location>
        <begin position="169"/>
        <end position="189"/>
    </location>
</feature>